<keyword evidence="1" id="KW-0472">Membrane</keyword>
<dbReference type="RefSeq" id="WP_135118960.1">
    <property type="nucleotide sequence ID" value="NZ_SPQZ01000001.1"/>
</dbReference>
<evidence type="ECO:0008006" key="4">
    <source>
        <dbReference type="Google" id="ProtNLM"/>
    </source>
</evidence>
<evidence type="ECO:0000313" key="3">
    <source>
        <dbReference type="Proteomes" id="UP000298127"/>
    </source>
</evidence>
<reference evidence="2 3" key="1">
    <citation type="journal article" date="2018" name="J. Microbiol.">
        <title>Leifsonia flava sp. nov., a novel actinobacterium isolated from the rhizosphere of Aquilegia viridiflora.</title>
        <authorList>
            <person name="Cai Y."/>
            <person name="Tao W.Z."/>
            <person name="Ma Y.J."/>
            <person name="Cheng J."/>
            <person name="Zhang M.Y."/>
            <person name="Zhang Y.X."/>
        </authorList>
    </citation>
    <scope>NUCLEOTIDE SEQUENCE [LARGE SCALE GENOMIC DNA]</scope>
    <source>
        <strain evidence="2 3">SYP-B2174</strain>
    </source>
</reference>
<evidence type="ECO:0000256" key="1">
    <source>
        <dbReference type="SAM" id="Phobius"/>
    </source>
</evidence>
<dbReference type="EMBL" id="SPQZ01000001">
    <property type="protein sequence ID" value="TFW00122.1"/>
    <property type="molecule type" value="Genomic_DNA"/>
</dbReference>
<accession>A0A4Y9R681</accession>
<dbReference type="AlphaFoldDB" id="A0A4Y9R681"/>
<keyword evidence="1" id="KW-0812">Transmembrane</keyword>
<keyword evidence="3" id="KW-1185">Reference proteome</keyword>
<proteinExistence type="predicted"/>
<evidence type="ECO:0000313" key="2">
    <source>
        <dbReference type="EMBL" id="TFW00122.1"/>
    </source>
</evidence>
<feature type="transmembrane region" description="Helical" evidence="1">
    <location>
        <begin position="41"/>
        <end position="62"/>
    </location>
</feature>
<comment type="caution">
    <text evidence="2">The sequence shown here is derived from an EMBL/GenBank/DDBJ whole genome shotgun (WGS) entry which is preliminary data.</text>
</comment>
<name>A0A4Y9R681_9MICO</name>
<gene>
    <name evidence="2" type="ORF">E4M00_02715</name>
</gene>
<organism evidence="2 3">
    <name type="scientific">Orlajensenia leifsoniae</name>
    <dbReference type="NCBI Taxonomy" id="2561933"/>
    <lineage>
        <taxon>Bacteria</taxon>
        <taxon>Bacillati</taxon>
        <taxon>Actinomycetota</taxon>
        <taxon>Actinomycetes</taxon>
        <taxon>Micrococcales</taxon>
        <taxon>Microbacteriaceae</taxon>
        <taxon>Orlajensenia</taxon>
    </lineage>
</organism>
<dbReference type="Proteomes" id="UP000298127">
    <property type="component" value="Unassembled WGS sequence"/>
</dbReference>
<sequence length="225" mass="23782">MSAVTVGTGGKGGLTIGGMPTVDLLPLEVRAGRKSRTLRRWLIIGVIVIFAVVALAIAAAFARNLTAQLSYAVAQERTIELTKDEAEFADVFAVKQLISTGQEAQHVVGASEIDWQAQLASIVANLPANSAISTVAIEQGTPMAQYAQAPIPMQNPRIATISFTVDNPGYVPSADMLDGMTRVVGYADAQAVSVSRADETSGYKTQIVLHLDTPALTNRFTPKEG</sequence>
<protein>
    <recommendedName>
        <fullName evidence="4">Fimbrial assembly protein</fullName>
    </recommendedName>
</protein>
<keyword evidence="1" id="KW-1133">Transmembrane helix</keyword>